<sequence length="93" mass="10564">MWYLKEKIDVEKDLEMSHDEEEKDAADSQVLTISTCFTPNEEEEDAADSQALTPSTCLTPAVINPSEPSPMYEDLSPYSRNADEESPPKIRRR</sequence>
<dbReference type="RefSeq" id="XP_055860235.1">
    <property type="nucleotide sequence ID" value="XM_056004260.1"/>
</dbReference>
<name>A0A9W2YBU1_BIOGL</name>
<dbReference type="RefSeq" id="XP_055860234.1">
    <property type="nucleotide sequence ID" value="XM_056004259.1"/>
</dbReference>
<evidence type="ECO:0000313" key="6">
    <source>
        <dbReference type="RefSeq" id="XP_055860236.1"/>
    </source>
</evidence>
<protein>
    <submittedName>
        <fullName evidence="3 4">Uncharacterized protein LOC106077540 isoform X5</fullName>
    </submittedName>
</protein>
<gene>
    <name evidence="3 4 5 6 7" type="primary">LOC106077540</name>
</gene>
<dbReference type="GeneID" id="106077540"/>
<dbReference type="RefSeq" id="XP_055860237.1">
    <property type="nucleotide sequence ID" value="XM_056004262.1"/>
</dbReference>
<evidence type="ECO:0000313" key="5">
    <source>
        <dbReference type="RefSeq" id="XP_055860235.1"/>
    </source>
</evidence>
<dbReference type="RefSeq" id="XP_055860236.1">
    <property type="nucleotide sequence ID" value="XM_056004261.1"/>
</dbReference>
<dbReference type="Proteomes" id="UP001165740">
    <property type="component" value="Chromosome 11"/>
</dbReference>
<evidence type="ECO:0000313" key="4">
    <source>
        <dbReference type="RefSeq" id="XP_055860234.1"/>
    </source>
</evidence>
<organism evidence="2 6">
    <name type="scientific">Biomphalaria glabrata</name>
    <name type="common">Bloodfluke planorb</name>
    <name type="synonym">Freshwater snail</name>
    <dbReference type="NCBI Taxonomy" id="6526"/>
    <lineage>
        <taxon>Eukaryota</taxon>
        <taxon>Metazoa</taxon>
        <taxon>Spiralia</taxon>
        <taxon>Lophotrochozoa</taxon>
        <taxon>Mollusca</taxon>
        <taxon>Gastropoda</taxon>
        <taxon>Heterobranchia</taxon>
        <taxon>Euthyneura</taxon>
        <taxon>Panpulmonata</taxon>
        <taxon>Hygrophila</taxon>
        <taxon>Lymnaeoidea</taxon>
        <taxon>Planorbidae</taxon>
        <taxon>Biomphalaria</taxon>
    </lineage>
</organism>
<accession>A0A9W2YBU1</accession>
<evidence type="ECO:0000313" key="7">
    <source>
        <dbReference type="RefSeq" id="XP_055860237.1"/>
    </source>
</evidence>
<evidence type="ECO:0000313" key="2">
    <source>
        <dbReference type="Proteomes" id="UP001165740"/>
    </source>
</evidence>
<feature type="compositionally biased region" description="Basic and acidic residues" evidence="1">
    <location>
        <begin position="81"/>
        <end position="93"/>
    </location>
</feature>
<feature type="region of interest" description="Disordered" evidence="1">
    <location>
        <begin position="39"/>
        <end position="93"/>
    </location>
</feature>
<dbReference type="AlphaFoldDB" id="A0A9W2YBU1"/>
<reference evidence="3 4" key="1">
    <citation type="submission" date="2025-04" db="UniProtKB">
        <authorList>
            <consortium name="RefSeq"/>
        </authorList>
    </citation>
    <scope>IDENTIFICATION</scope>
</reference>
<keyword evidence="2" id="KW-1185">Reference proteome</keyword>
<evidence type="ECO:0000313" key="3">
    <source>
        <dbReference type="RefSeq" id="XP_055860233.1"/>
    </source>
</evidence>
<dbReference type="RefSeq" id="XP_055860233.1">
    <property type="nucleotide sequence ID" value="XM_056004258.1"/>
</dbReference>
<evidence type="ECO:0000256" key="1">
    <source>
        <dbReference type="SAM" id="MobiDB-lite"/>
    </source>
</evidence>
<proteinExistence type="predicted"/>